<evidence type="ECO:0000313" key="7">
    <source>
        <dbReference type="EMBL" id="MEM4986832.1"/>
    </source>
</evidence>
<feature type="domain" description="GGDEF" evidence="6">
    <location>
        <begin position="296"/>
        <end position="429"/>
    </location>
</feature>
<dbReference type="InterPro" id="IPR043128">
    <property type="entry name" value="Rev_trsase/Diguanyl_cyclase"/>
</dbReference>
<feature type="modified residue" description="4-aspartylphosphate" evidence="1">
    <location>
        <position position="756"/>
    </location>
</feature>
<dbReference type="CDD" id="cd01948">
    <property type="entry name" value="EAL"/>
    <property type="match status" value="1"/>
</dbReference>
<feature type="domain" description="Response regulatory" evidence="3">
    <location>
        <begin position="707"/>
        <end position="822"/>
    </location>
</feature>
<dbReference type="SMART" id="SM00086">
    <property type="entry name" value="PAC"/>
    <property type="match status" value="1"/>
</dbReference>
<protein>
    <submittedName>
        <fullName evidence="7">EAL domain-containing protein</fullName>
    </submittedName>
</protein>
<dbReference type="CDD" id="cd17574">
    <property type="entry name" value="REC_OmpR"/>
    <property type="match status" value="1"/>
</dbReference>
<dbReference type="NCBIfam" id="TIGR00254">
    <property type="entry name" value="GGDEF"/>
    <property type="match status" value="1"/>
</dbReference>
<feature type="modified residue" description="4-aspartylphosphate" evidence="1">
    <location>
        <position position="59"/>
    </location>
</feature>
<dbReference type="Gene3D" id="3.20.20.450">
    <property type="entry name" value="EAL domain"/>
    <property type="match status" value="1"/>
</dbReference>
<dbReference type="EMBL" id="JBANDC010000003">
    <property type="protein sequence ID" value="MEM4986832.1"/>
    <property type="molecule type" value="Genomic_DNA"/>
</dbReference>
<dbReference type="SUPFAM" id="SSF55073">
    <property type="entry name" value="Nucleotide cyclase"/>
    <property type="match status" value="1"/>
</dbReference>
<dbReference type="SUPFAM" id="SSF141868">
    <property type="entry name" value="EAL domain-like"/>
    <property type="match status" value="1"/>
</dbReference>
<dbReference type="Pfam" id="PF00990">
    <property type="entry name" value="GGDEF"/>
    <property type="match status" value="1"/>
</dbReference>
<sequence length="847" mass="94452">MTKETKDVTVVLIVDDDAMTRMLVVEALEPEGFKVEEAASGIEGIEAFQRLQPDIILLDVSMPGMDGFACCKRIRGLLDGKRIPIVVLTGNDDDESITQAFEAGATDFLSKPMRWKLLPHRVRYLLRASEALEDLARSEASLTYAQGLAHVGNWEYSPESADGYWSPEVYRILGLDESNSPPRFESLLQVAPNDEQPKLIYSFMNLRTEGISYSLEHRITRPNGDERIVLQQAEALREQGRILTLRGTLQDITERKMHEARIEYLANHDALTDLPNRNLLSDRITQSIAHANRAGQHMAVMFLDLDRFKFVNDNFGHPAGDNLLKAVAARLKTATREEDTVARIGGDEFVIMLPAFSASDDTDTAVRRVLDAFSSPFLVGDHTLHVTTSIGVSIYPEDGGNSETLLKTADAALYSAKEKGRNCFQLYTREMGVQVEEQAELENALRQAVVRHEFELFYQPKVDLKSGQVNGVEALLRWRRPGVGLIPPDSFIPLAEETGLIVPLGEWVLRTACVQAKAWQVAGHLELSMAVNVSARQFRQQNIVELVRSALLDSGLAAEYLELELTESVLMRDRQTAVKTLRQLKEIGVVLTLDDFGTGYSSLSYLKEFPFDVVKIDKSFITDVTNSVDGASLTKSIIAMAESLHMTTVAEGVETEGQLGFLSSNRCDTMQGYYFSRPLPIEEMDALLSAGTHLLDDNQRSEQLKRTLLLVCNDEEIQASLNRLFLPDGYQIFSTNSPLEALEMLAIYPVGVIVSDLGKPEIPGIDPLSRVRGLYPHIVRIMLSGYSEIQLATGAINEAAVYKFLTKPWDDRLLRQHVGESFRRYEARTMGKNPKQDTKPISAPALK</sequence>
<evidence type="ECO:0000259" key="4">
    <source>
        <dbReference type="PROSITE" id="PS50113"/>
    </source>
</evidence>
<dbReference type="InterPro" id="IPR035965">
    <property type="entry name" value="PAS-like_dom_sf"/>
</dbReference>
<dbReference type="SMART" id="SM00448">
    <property type="entry name" value="REC"/>
    <property type="match status" value="2"/>
</dbReference>
<dbReference type="PROSITE" id="PS50113">
    <property type="entry name" value="PAC"/>
    <property type="match status" value="1"/>
</dbReference>
<feature type="compositionally biased region" description="Basic and acidic residues" evidence="2">
    <location>
        <begin position="825"/>
        <end position="838"/>
    </location>
</feature>
<dbReference type="PANTHER" id="PTHR44757:SF2">
    <property type="entry name" value="BIOFILM ARCHITECTURE MAINTENANCE PROTEIN MBAA"/>
    <property type="match status" value="1"/>
</dbReference>
<organism evidence="7 8">
    <name type="scientific">Collimonas rhizosphaerae</name>
    <dbReference type="NCBI Taxonomy" id="3126357"/>
    <lineage>
        <taxon>Bacteria</taxon>
        <taxon>Pseudomonadati</taxon>
        <taxon>Pseudomonadota</taxon>
        <taxon>Betaproteobacteria</taxon>
        <taxon>Burkholderiales</taxon>
        <taxon>Oxalobacteraceae</taxon>
        <taxon>Collimonas</taxon>
    </lineage>
</organism>
<dbReference type="Gene3D" id="3.30.450.20">
    <property type="entry name" value="PAS domain"/>
    <property type="match status" value="1"/>
</dbReference>
<feature type="domain" description="EAL" evidence="5">
    <location>
        <begin position="438"/>
        <end position="692"/>
    </location>
</feature>
<proteinExistence type="predicted"/>
<dbReference type="InterPro" id="IPR000160">
    <property type="entry name" value="GGDEF_dom"/>
</dbReference>
<dbReference type="Pfam" id="PF08447">
    <property type="entry name" value="PAS_3"/>
    <property type="match status" value="1"/>
</dbReference>
<dbReference type="InterPro" id="IPR035919">
    <property type="entry name" value="EAL_sf"/>
</dbReference>
<dbReference type="SUPFAM" id="SSF52172">
    <property type="entry name" value="CheY-like"/>
    <property type="match status" value="2"/>
</dbReference>
<keyword evidence="8" id="KW-1185">Reference proteome</keyword>
<dbReference type="InterPro" id="IPR001789">
    <property type="entry name" value="Sig_transdc_resp-reg_receiver"/>
</dbReference>
<accession>A0ABU9PS67</accession>
<dbReference type="SMART" id="SM00052">
    <property type="entry name" value="EAL"/>
    <property type="match status" value="1"/>
</dbReference>
<evidence type="ECO:0000256" key="1">
    <source>
        <dbReference type="PROSITE-ProRule" id="PRU00169"/>
    </source>
</evidence>
<evidence type="ECO:0000256" key="2">
    <source>
        <dbReference type="SAM" id="MobiDB-lite"/>
    </source>
</evidence>
<name>A0ABU9PS67_9BURK</name>
<evidence type="ECO:0000259" key="3">
    <source>
        <dbReference type="PROSITE" id="PS50110"/>
    </source>
</evidence>
<dbReference type="CDD" id="cd01949">
    <property type="entry name" value="GGDEF"/>
    <property type="match status" value="1"/>
</dbReference>
<dbReference type="SUPFAM" id="SSF55785">
    <property type="entry name" value="PYP-like sensor domain (PAS domain)"/>
    <property type="match status" value="1"/>
</dbReference>
<dbReference type="InterPro" id="IPR029787">
    <property type="entry name" value="Nucleotide_cyclase"/>
</dbReference>
<evidence type="ECO:0000259" key="5">
    <source>
        <dbReference type="PROSITE" id="PS50883"/>
    </source>
</evidence>
<dbReference type="InterPro" id="IPR052155">
    <property type="entry name" value="Biofilm_reg_signaling"/>
</dbReference>
<dbReference type="Proteomes" id="UP001495910">
    <property type="component" value="Unassembled WGS sequence"/>
</dbReference>
<dbReference type="NCBIfam" id="TIGR00229">
    <property type="entry name" value="sensory_box"/>
    <property type="match status" value="1"/>
</dbReference>
<gene>
    <name evidence="7" type="ORF">V8G57_05455</name>
</gene>
<evidence type="ECO:0000313" key="8">
    <source>
        <dbReference type="Proteomes" id="UP001495910"/>
    </source>
</evidence>
<dbReference type="InterPro" id="IPR013655">
    <property type="entry name" value="PAS_fold_3"/>
</dbReference>
<dbReference type="PROSITE" id="PS50110">
    <property type="entry name" value="RESPONSE_REGULATORY"/>
    <property type="match status" value="2"/>
</dbReference>
<dbReference type="InterPro" id="IPR001633">
    <property type="entry name" value="EAL_dom"/>
</dbReference>
<feature type="region of interest" description="Disordered" evidence="2">
    <location>
        <begin position="825"/>
        <end position="847"/>
    </location>
</feature>
<feature type="domain" description="PAC" evidence="4">
    <location>
        <begin position="213"/>
        <end position="264"/>
    </location>
</feature>
<dbReference type="SMART" id="SM00267">
    <property type="entry name" value="GGDEF"/>
    <property type="match status" value="1"/>
</dbReference>
<dbReference type="InterPro" id="IPR000700">
    <property type="entry name" value="PAS-assoc_C"/>
</dbReference>
<dbReference type="RefSeq" id="WP_342828498.1">
    <property type="nucleotide sequence ID" value="NZ_JBANDC010000003.1"/>
</dbReference>
<reference evidence="7 8" key="1">
    <citation type="submission" date="2024-02" db="EMBL/GenBank/DDBJ databases">
        <title>Draft genome sequence of Collimonas sp. strain H4R21, an effective mineral-weathering bacterial strain isolated from the beech rhizosphere.</title>
        <authorList>
            <person name="Morin E."/>
            <person name="Uroz S."/>
            <person name="Leveau J.H.J."/>
            <person name="Kumar R."/>
            <person name="Rey M.W."/>
            <person name="Pham J."/>
        </authorList>
    </citation>
    <scope>NUCLEOTIDE SEQUENCE [LARGE SCALE GENOMIC DNA]</scope>
    <source>
        <strain evidence="7 8">H4R21</strain>
    </source>
</reference>
<evidence type="ECO:0000259" key="6">
    <source>
        <dbReference type="PROSITE" id="PS50887"/>
    </source>
</evidence>
<dbReference type="Gene3D" id="3.30.70.270">
    <property type="match status" value="1"/>
</dbReference>
<keyword evidence="1" id="KW-0597">Phosphoprotein</keyword>
<dbReference type="Pfam" id="PF00072">
    <property type="entry name" value="Response_reg"/>
    <property type="match status" value="2"/>
</dbReference>
<dbReference type="PANTHER" id="PTHR44757">
    <property type="entry name" value="DIGUANYLATE CYCLASE DGCP"/>
    <property type="match status" value="1"/>
</dbReference>
<dbReference type="Gene3D" id="3.40.50.2300">
    <property type="match status" value="2"/>
</dbReference>
<dbReference type="InterPro" id="IPR000014">
    <property type="entry name" value="PAS"/>
</dbReference>
<dbReference type="Pfam" id="PF00563">
    <property type="entry name" value="EAL"/>
    <property type="match status" value="1"/>
</dbReference>
<dbReference type="InterPro" id="IPR001610">
    <property type="entry name" value="PAC"/>
</dbReference>
<dbReference type="Gene3D" id="2.10.70.100">
    <property type="match status" value="1"/>
</dbReference>
<feature type="domain" description="Response regulatory" evidence="3">
    <location>
        <begin position="10"/>
        <end position="126"/>
    </location>
</feature>
<comment type="caution">
    <text evidence="7">The sequence shown here is derived from an EMBL/GenBank/DDBJ whole genome shotgun (WGS) entry which is preliminary data.</text>
</comment>
<dbReference type="InterPro" id="IPR011006">
    <property type="entry name" value="CheY-like_superfamily"/>
</dbReference>
<dbReference type="PROSITE" id="PS50883">
    <property type="entry name" value="EAL"/>
    <property type="match status" value="1"/>
</dbReference>
<dbReference type="PROSITE" id="PS50887">
    <property type="entry name" value="GGDEF"/>
    <property type="match status" value="1"/>
</dbReference>